<comment type="caution">
    <text evidence="1">The sequence shown here is derived from an EMBL/GenBank/DDBJ whole genome shotgun (WGS) entry which is preliminary data.</text>
</comment>
<name>A0A8J7CDN1_9BACT</name>
<dbReference type="PANTHER" id="PTHR36439:SF1">
    <property type="entry name" value="DUF1697 DOMAIN-CONTAINING PROTEIN"/>
    <property type="match status" value="1"/>
</dbReference>
<dbReference type="Gene3D" id="3.30.70.1280">
    <property type="entry name" value="SP0830-like domains"/>
    <property type="match status" value="1"/>
</dbReference>
<protein>
    <submittedName>
        <fullName evidence="1">DUF1697 domain-containing protein</fullName>
    </submittedName>
</protein>
<organism evidence="1 2">
    <name type="scientific">Candidatus Polarisedimenticola svalbardensis</name>
    <dbReference type="NCBI Taxonomy" id="2886004"/>
    <lineage>
        <taxon>Bacteria</taxon>
        <taxon>Pseudomonadati</taxon>
        <taxon>Acidobacteriota</taxon>
        <taxon>Candidatus Polarisedimenticolia</taxon>
        <taxon>Candidatus Polarisedimenticolales</taxon>
        <taxon>Candidatus Polarisedimenticolaceae</taxon>
        <taxon>Candidatus Polarisedimenticola</taxon>
    </lineage>
</organism>
<dbReference type="PANTHER" id="PTHR36439">
    <property type="entry name" value="BLL4334 PROTEIN"/>
    <property type="match status" value="1"/>
</dbReference>
<dbReference type="AlphaFoldDB" id="A0A8J7CDN1"/>
<dbReference type="InterPro" id="IPR012545">
    <property type="entry name" value="DUF1697"/>
</dbReference>
<evidence type="ECO:0000313" key="1">
    <source>
        <dbReference type="EMBL" id="MBD3868952.1"/>
    </source>
</evidence>
<dbReference type="Proteomes" id="UP000648239">
    <property type="component" value="Unassembled WGS sequence"/>
</dbReference>
<proteinExistence type="predicted"/>
<evidence type="ECO:0000313" key="2">
    <source>
        <dbReference type="Proteomes" id="UP000648239"/>
    </source>
</evidence>
<gene>
    <name evidence="1" type="ORF">IFK94_12565</name>
</gene>
<sequence>MQTWIALFRGINVGGNNMLPMAELRKDLEALKLKNVRTYIQSGNVVFDSTAKAASALTKKIVRMIEEKHGFRPHVLILNRDDLLTAVEANPFPKAVPHPKTLHFFFLAAPPVEPNTKALDDAKASTENYKLTDRVFYLHAPNGIGRSKLAANAEKHLGVVSTGRNYRTVEKLLSMVTQS</sequence>
<dbReference type="PIRSF" id="PIRSF008502">
    <property type="entry name" value="UCP008502"/>
    <property type="match status" value="1"/>
</dbReference>
<accession>A0A8J7CDN1</accession>
<reference evidence="1 2" key="1">
    <citation type="submission" date="2020-08" db="EMBL/GenBank/DDBJ databases">
        <title>Acidobacteriota in marine sediments use diverse sulfur dissimilation pathways.</title>
        <authorList>
            <person name="Wasmund K."/>
        </authorList>
    </citation>
    <scope>NUCLEOTIDE SEQUENCE [LARGE SCALE GENOMIC DNA]</scope>
    <source>
        <strain evidence="1">MAG AM4</strain>
    </source>
</reference>
<dbReference type="Pfam" id="PF08002">
    <property type="entry name" value="DUF1697"/>
    <property type="match status" value="1"/>
</dbReference>
<dbReference type="EMBL" id="JACXWD010000051">
    <property type="protein sequence ID" value="MBD3868952.1"/>
    <property type="molecule type" value="Genomic_DNA"/>
</dbReference>
<dbReference type="SUPFAM" id="SSF160379">
    <property type="entry name" value="SP0830-like"/>
    <property type="match status" value="1"/>
</dbReference>